<reference evidence="4" key="2">
    <citation type="submission" date="2025-04" db="UniProtKB">
        <authorList>
            <consortium name="RefSeq"/>
        </authorList>
    </citation>
    <scope>IDENTIFICATION</scope>
    <source>
        <strain evidence="4">Aabys</strain>
    </source>
</reference>
<gene>
    <name evidence="2" type="primary">101889162</name>
    <name evidence="4" type="synonym">LOC101889162</name>
</gene>
<reference evidence="2" key="1">
    <citation type="submission" date="2020-05" db="UniProtKB">
        <authorList>
            <consortium name="EnsemblMetazoa"/>
        </authorList>
    </citation>
    <scope>IDENTIFICATION</scope>
    <source>
        <strain evidence="2">Aabys</strain>
    </source>
</reference>
<feature type="chain" id="PRO_5044561316" evidence="1">
    <location>
        <begin position="19"/>
        <end position="1959"/>
    </location>
</feature>
<dbReference type="Proteomes" id="UP001652621">
    <property type="component" value="Unplaced"/>
</dbReference>
<dbReference type="EnsemblMetazoa" id="MDOA012213-RB">
    <property type="protein sequence ID" value="MDOA012213-PB"/>
    <property type="gene ID" value="MDOA012213"/>
</dbReference>
<accession>A0A1I8N717</accession>
<dbReference type="VEuPathDB" id="VectorBase:MDOA012213"/>
<keyword evidence="3" id="KW-1185">Reference proteome</keyword>
<evidence type="ECO:0000313" key="4">
    <source>
        <dbReference type="RefSeq" id="XP_011295388.1"/>
    </source>
</evidence>
<organism evidence="2">
    <name type="scientific">Musca domestica</name>
    <name type="common">House fly</name>
    <dbReference type="NCBI Taxonomy" id="7370"/>
    <lineage>
        <taxon>Eukaryota</taxon>
        <taxon>Metazoa</taxon>
        <taxon>Ecdysozoa</taxon>
        <taxon>Arthropoda</taxon>
        <taxon>Hexapoda</taxon>
        <taxon>Insecta</taxon>
        <taxon>Pterygota</taxon>
        <taxon>Neoptera</taxon>
        <taxon>Endopterygota</taxon>
        <taxon>Diptera</taxon>
        <taxon>Brachycera</taxon>
        <taxon>Muscomorpha</taxon>
        <taxon>Muscoidea</taxon>
        <taxon>Muscidae</taxon>
        <taxon>Musca</taxon>
    </lineage>
</organism>
<name>A0A1I8N717_MUSDO</name>
<dbReference type="VEuPathDB" id="VectorBase:MDOMA2_013695"/>
<dbReference type="KEGG" id="mde:101889162"/>
<evidence type="ECO:0000313" key="2">
    <source>
        <dbReference type="EnsemblMetazoa" id="MDOA012213-PB"/>
    </source>
</evidence>
<dbReference type="eggNOG" id="ENOG502S0DR">
    <property type="taxonomic scope" value="Eukaryota"/>
</dbReference>
<dbReference type="STRING" id="7370.A0A1I8N717"/>
<keyword evidence="1" id="KW-0732">Signal</keyword>
<dbReference type="OrthoDB" id="7936313at2759"/>
<evidence type="ECO:0000256" key="1">
    <source>
        <dbReference type="SAM" id="SignalP"/>
    </source>
</evidence>
<proteinExistence type="predicted"/>
<feature type="signal peptide" evidence="1">
    <location>
        <begin position="1"/>
        <end position="18"/>
    </location>
</feature>
<dbReference type="RefSeq" id="XP_011295388.1">
    <property type="nucleotide sequence ID" value="XM_011297086.2"/>
</dbReference>
<evidence type="ECO:0000313" key="3">
    <source>
        <dbReference type="Proteomes" id="UP001652621"/>
    </source>
</evidence>
<sequence>MILRKTVWIIFIIQQIHADFIQQHLQAEFHPFTPVWFSEPPPPPPPCILHPFPLIENPAIGHPPLHHTVEQKKPSERPKPIDFKRPFLDIEIEVERNTHVAQDPKEEGIFIVHGQELFQMFFGHEDKRISLMGYLEGNVKIVEPLAAEIISWNGHYILVVALDDYLEIYRLRKDILENRAKLLREPQEFVEKAPVFEVIQQLTVHGHFQKLFLLRIQDNGVMLIVTSGFSKLHGKIGSFKWNGNEFESLQELTVPALSVVNVIGTERKFLITGKSIKQQTKTLLTIYEIDPVSLNLKIKQTFMLDSQVLHSTTFQGENLIVACSWKNPRCQTYLQNRDGNFELFQQRENENLSFSHFKASREFLMVSHQNRIMIFTDYHLDCYGSFTSDLWTISDLMDYRGPHGENYLLMLFKTPFKLLIRVVELELGEKYRMTRAVDSPKQLIISMAEQLRSFLPERQDNGFQNLFNPQRRTQSQPNILQRFTDVFSSSRRAQAQERSSNPLSEILNRFTGARSSASQQRGGRGGSLTNMFQQIMNMAPQPPASRPRQPSYGSIGGMFRSLSAAFRPRREVKSTTPIAINSGRVKKIQILDPMLKSPQEILTKIEELKGKYLSGRLREARSHSEGPLSITLEMGRQIKAKKVKIQNLIYSHEVIKGFSHNRTSGKLLIEPRIKTHLLNATEIVEPSNVRATRQFVPDLYYGLTPSIRAKHLQVTSINGIPWSKFYESIFLKNRDIQIKGRLIFQSPLVEVQHLKTTMLNHLEVDKLFNMRQSQVVNSKLKISRFFVRELETETVNGLKFEEDVVFSGRDAYVETPVTMHHLSISGDLIVADKKIERQNADEMEFKQFYTKKVVINGTLVLGNVRRDKENESKIIIGDEEFKEDEIRENYLLKNEEQNFQFPVIFDNGKVVAPNVETRYLNDHITEEHMLVDKVNTSKPLLLVFMKAEVPGDVVCRDYKSKLAEIQENIIRPGDVAVITGKKHFQAPLATNEMETPNLNGIAIDDLVFKPELATTIKFQGCKFFNKIIVRNPCFVEKGIEAMNLNNLPLEDLLNYDYHMDYISVSYTLMASNIVFHKINGIPFDDFFTKLNVEKDQLILRKDLIVEGNVLFAEPLELKYINELEWNAYVAGLVRNHESAVIEGKVCFAGDFVVNEDLLAPEVNNYDLQNIFNNILLKSKPQLITGQYTFDNLQLSNLDVLSINNKEVKEFVSLSPGEVEVLGDIMAPKVVVRGNLKGPMKEEFQFDNILEKLNNFTKKSWRNLKVKGNLKWPTDSLSINTDYELLKYLYKYAVKSNGDQVISGNVKLIYPLIDKMRTRLKFPGNIDLEFIDQDALDRNSNESQVIMAPKLFLQPVFMEQMEVLGSINAGHVNNIDVLLFNNSLYRLSSKEPLKGPLKFSAPLNIGHMSLRGLLNGVNISQIYQIGDNNTLPVVKANQLFIDNSMELRRINHMDMEYFLEQRIPLEGPALEVFGHLTFENLVIKNAALLQSINGIAIDNMVFRHSPHLQTIKGHKTVSSYLELAGPAHIRHLNGKDLMEIYRNSLFKNRNYQFDNLIIDKVTFEKGLNVLNSEMKQRSFAGDVLKENQTNGPDFMDLLKMIDNKLSSNSGDILYLDYDVKTSIKWQTTNVTERNLVRLRELTRLSCCEKQYLKISLPQKRGFEIQLENITSNRLSAFQGNVAVKVENFCKPKHGKVKSKITISATKLFKVFGMKRYVESIHIMAPKGQEEFVILHGLDLPSRRRNEVRIFKIDYHNNSIADWQGLISNIGEKVKLFHTQNHTWLLTNGPVHNHPALTVYHFEKHSQKFKFQQIIDGDYDVIEMIQLPHNALDYHQLILSCHKCHKIYIYEPSLQDVPTNYQIYQILSLKSPINKLFTFSLKNDNYLMVILDDKEGSYYHLYKYSYIQGWVHKTYGYYPNLHMAIPYVDDSLEIAENSDTLALMILCNFDNCHLVNAVVRR</sequence>
<protein>
    <submittedName>
        <fullName evidence="4">Uncharacterized protein LOC101889162</fullName>
    </submittedName>
</protein>